<organism evidence="1 2">
    <name type="scientific">Chaenocephalus aceratus</name>
    <name type="common">Blackfin icefish</name>
    <name type="synonym">Chaenichthys aceratus</name>
    <dbReference type="NCBI Taxonomy" id="36190"/>
    <lineage>
        <taxon>Eukaryota</taxon>
        <taxon>Metazoa</taxon>
        <taxon>Chordata</taxon>
        <taxon>Craniata</taxon>
        <taxon>Vertebrata</taxon>
        <taxon>Euteleostomi</taxon>
        <taxon>Actinopterygii</taxon>
        <taxon>Neopterygii</taxon>
        <taxon>Teleostei</taxon>
        <taxon>Neoteleostei</taxon>
        <taxon>Acanthomorphata</taxon>
        <taxon>Eupercaria</taxon>
        <taxon>Perciformes</taxon>
        <taxon>Notothenioidei</taxon>
        <taxon>Channichthyidae</taxon>
        <taxon>Chaenocephalus</taxon>
    </lineage>
</organism>
<gene>
    <name evidence="1" type="ORF">KUCAC02_015114</name>
</gene>
<evidence type="ECO:0000313" key="2">
    <source>
        <dbReference type="Proteomes" id="UP001057452"/>
    </source>
</evidence>
<name>A0ACB9XXQ4_CHAAC</name>
<protein>
    <submittedName>
        <fullName evidence="1">Uncharacterized protein</fullName>
    </submittedName>
</protein>
<proteinExistence type="predicted"/>
<comment type="caution">
    <text evidence="1">The sequence shown here is derived from an EMBL/GenBank/DDBJ whole genome shotgun (WGS) entry which is preliminary data.</text>
</comment>
<feature type="non-terminal residue" evidence="1">
    <location>
        <position position="226"/>
    </location>
</feature>
<reference evidence="1" key="1">
    <citation type="submission" date="2022-05" db="EMBL/GenBank/DDBJ databases">
        <title>Chromosome-level genome of Chaenocephalus aceratus.</title>
        <authorList>
            <person name="Park H."/>
        </authorList>
    </citation>
    <scope>NUCLEOTIDE SEQUENCE</scope>
    <source>
        <strain evidence="1">KU_202001</strain>
    </source>
</reference>
<dbReference type="Proteomes" id="UP001057452">
    <property type="component" value="Chromosome 1"/>
</dbReference>
<accession>A0ACB9XXQ4</accession>
<evidence type="ECO:0000313" key="1">
    <source>
        <dbReference type="EMBL" id="KAI4832137.1"/>
    </source>
</evidence>
<sequence length="226" mass="25238">SNLRLHKIASNNAEVMRAFPGEDLAKGLQDFDIGQDSPPMQHSLGLGWDLSTDTFAFRVTASDKPSTRRGVLSTINSLFDPLRFAAPVSIQGRIILRELMTDGCEWDAPLPKEKLEEWLRWKNSMEDLQGLKIPRMYTSLLFSGAHKKEVCVFCDASTKAIASQLALSSWLVGLTFLTNPQPYQPDKEAFDLINAGTDVEVRPEVTVCTTRLSDNKLSGARFERFS</sequence>
<dbReference type="EMBL" id="CM043785">
    <property type="protein sequence ID" value="KAI4832137.1"/>
    <property type="molecule type" value="Genomic_DNA"/>
</dbReference>
<feature type="non-terminal residue" evidence="1">
    <location>
        <position position="1"/>
    </location>
</feature>
<keyword evidence="2" id="KW-1185">Reference proteome</keyword>